<dbReference type="Proteomes" id="UP000199403">
    <property type="component" value="Unassembled WGS sequence"/>
</dbReference>
<name>A0A1H6Y0S1_9BACT</name>
<keyword evidence="3" id="KW-1185">Reference proteome</keyword>
<dbReference type="Pfam" id="PF19630">
    <property type="entry name" value="DUF6134"/>
    <property type="match status" value="1"/>
</dbReference>
<sequence length="200" mass="23274">MLKNTLTSAVVLVLLCSPMLLQAQERHEYEISILGIHIGDMVATKETNADTTHFLLRSEVSFWFFGRINLDYTTKVKYHQGQFIESSVEKKTNRGDFLSRIWLEDGVYEIRANSYKYEFNDQVSEKIDYSAVRLFFEEPKGKKRMITENHGRFASITAKGNGAYDTYVEGNENNYQYENGKLQEVSMHSPIKNYVIQRKE</sequence>
<evidence type="ECO:0008006" key="4">
    <source>
        <dbReference type="Google" id="ProtNLM"/>
    </source>
</evidence>
<dbReference type="EMBL" id="FNZH01000003">
    <property type="protein sequence ID" value="SEJ30712.1"/>
    <property type="molecule type" value="Genomic_DNA"/>
</dbReference>
<organism evidence="2 3">
    <name type="scientific">Cyclobacterium xiamenense</name>
    <dbReference type="NCBI Taxonomy" id="1297121"/>
    <lineage>
        <taxon>Bacteria</taxon>
        <taxon>Pseudomonadati</taxon>
        <taxon>Bacteroidota</taxon>
        <taxon>Cytophagia</taxon>
        <taxon>Cytophagales</taxon>
        <taxon>Cyclobacteriaceae</taxon>
        <taxon>Cyclobacterium</taxon>
    </lineage>
</organism>
<dbReference type="AlphaFoldDB" id="A0A1H6Y0S1"/>
<evidence type="ECO:0000256" key="1">
    <source>
        <dbReference type="SAM" id="SignalP"/>
    </source>
</evidence>
<protein>
    <recommendedName>
        <fullName evidence="4">MORN repeat variant</fullName>
    </recommendedName>
</protein>
<dbReference type="RefSeq" id="WP_143057602.1">
    <property type="nucleotide sequence ID" value="NZ_FNZH01000003.1"/>
</dbReference>
<evidence type="ECO:0000313" key="2">
    <source>
        <dbReference type="EMBL" id="SEJ30712.1"/>
    </source>
</evidence>
<feature type="signal peptide" evidence="1">
    <location>
        <begin position="1"/>
        <end position="23"/>
    </location>
</feature>
<evidence type="ECO:0000313" key="3">
    <source>
        <dbReference type="Proteomes" id="UP000199403"/>
    </source>
</evidence>
<accession>A0A1H6Y0S1</accession>
<feature type="chain" id="PRO_5011599268" description="MORN repeat variant" evidence="1">
    <location>
        <begin position="24"/>
        <end position="200"/>
    </location>
</feature>
<keyword evidence="1" id="KW-0732">Signal</keyword>
<reference evidence="3" key="1">
    <citation type="submission" date="2016-10" db="EMBL/GenBank/DDBJ databases">
        <authorList>
            <person name="Varghese N."/>
            <person name="Submissions S."/>
        </authorList>
    </citation>
    <scope>NUCLEOTIDE SEQUENCE [LARGE SCALE GENOMIC DNA]</scope>
    <source>
        <strain evidence="3">IBRC-M 10761</strain>
    </source>
</reference>
<dbReference type="STRING" id="1416801.SAMN05192553_103157"/>
<gene>
    <name evidence="2" type="ORF">SAMN05192553_103157</name>
</gene>
<dbReference type="OrthoDB" id="949196at2"/>
<dbReference type="InterPro" id="IPR045767">
    <property type="entry name" value="DUF6134"/>
</dbReference>
<proteinExistence type="predicted"/>